<evidence type="ECO:0000313" key="1">
    <source>
        <dbReference type="EMBL" id="KAI4571440.1"/>
    </source>
</evidence>
<sequence length="112" mass="11338">MPSGEVGGKPGPSTQRPNFGKEVWREARSSWKDRVLGAGGLRALSPSGPEGCEVPALGTFRGAGSPEAAACAQRGRRLRRRAPALSGGAGGTRAARDEAGAQGAGARLQGTE</sequence>
<protein>
    <submittedName>
        <fullName evidence="1">Uncharacterized protein</fullName>
    </submittedName>
</protein>
<accession>A0ACB9UJ57</accession>
<gene>
    <name evidence="1" type="ORF">MJG53_013546</name>
</gene>
<name>A0ACB9UJ57_9CETA</name>
<organism evidence="1 2">
    <name type="scientific">Ovis ammon polii x Ovis aries</name>
    <dbReference type="NCBI Taxonomy" id="2918886"/>
    <lineage>
        <taxon>Eukaryota</taxon>
        <taxon>Metazoa</taxon>
        <taxon>Chordata</taxon>
        <taxon>Craniata</taxon>
        <taxon>Vertebrata</taxon>
        <taxon>Euteleostomi</taxon>
        <taxon>Mammalia</taxon>
        <taxon>Eutheria</taxon>
        <taxon>Laurasiatheria</taxon>
        <taxon>Artiodactyla</taxon>
        <taxon>Ruminantia</taxon>
        <taxon>Pecora</taxon>
        <taxon>Bovidae</taxon>
        <taxon>Caprinae</taxon>
        <taxon>Ovis</taxon>
    </lineage>
</organism>
<proteinExistence type="predicted"/>
<comment type="caution">
    <text evidence="1">The sequence shown here is derived from an EMBL/GenBank/DDBJ whole genome shotgun (WGS) entry which is preliminary data.</text>
</comment>
<evidence type="ECO:0000313" key="2">
    <source>
        <dbReference type="Proteomes" id="UP001057279"/>
    </source>
</evidence>
<dbReference type="Proteomes" id="UP001057279">
    <property type="component" value="Linkage Group LG16"/>
</dbReference>
<keyword evidence="2" id="KW-1185">Reference proteome</keyword>
<dbReference type="EMBL" id="CM043041">
    <property type="protein sequence ID" value="KAI4571440.1"/>
    <property type="molecule type" value="Genomic_DNA"/>
</dbReference>
<reference evidence="1" key="1">
    <citation type="submission" date="2022-03" db="EMBL/GenBank/DDBJ databases">
        <title>Genomic analyses of argali, domestic sheep and their hybrids provide insights into chromosomal evolution, heterosis and genetic basis of agronomic traits.</title>
        <authorList>
            <person name="Li M."/>
        </authorList>
    </citation>
    <scope>NUCLEOTIDE SEQUENCE</scope>
    <source>
        <strain evidence="1">F1 hybrid</strain>
    </source>
</reference>